<organism evidence="1 2">
    <name type="scientific">Zopfia rhizophila CBS 207.26</name>
    <dbReference type="NCBI Taxonomy" id="1314779"/>
    <lineage>
        <taxon>Eukaryota</taxon>
        <taxon>Fungi</taxon>
        <taxon>Dikarya</taxon>
        <taxon>Ascomycota</taxon>
        <taxon>Pezizomycotina</taxon>
        <taxon>Dothideomycetes</taxon>
        <taxon>Dothideomycetes incertae sedis</taxon>
        <taxon>Zopfiaceae</taxon>
        <taxon>Zopfia</taxon>
    </lineage>
</organism>
<dbReference type="Proteomes" id="UP000800200">
    <property type="component" value="Unassembled WGS sequence"/>
</dbReference>
<dbReference type="AlphaFoldDB" id="A0A6A6DTY6"/>
<dbReference type="EMBL" id="ML994644">
    <property type="protein sequence ID" value="KAF2183064.1"/>
    <property type="molecule type" value="Genomic_DNA"/>
</dbReference>
<evidence type="ECO:0000313" key="1">
    <source>
        <dbReference type="EMBL" id="KAF2183064.1"/>
    </source>
</evidence>
<proteinExistence type="predicted"/>
<accession>A0A6A6DTY6</accession>
<reference evidence="1" key="1">
    <citation type="journal article" date="2020" name="Stud. Mycol.">
        <title>101 Dothideomycetes genomes: a test case for predicting lifestyles and emergence of pathogens.</title>
        <authorList>
            <person name="Haridas S."/>
            <person name="Albert R."/>
            <person name="Binder M."/>
            <person name="Bloem J."/>
            <person name="Labutti K."/>
            <person name="Salamov A."/>
            <person name="Andreopoulos B."/>
            <person name="Baker S."/>
            <person name="Barry K."/>
            <person name="Bills G."/>
            <person name="Bluhm B."/>
            <person name="Cannon C."/>
            <person name="Castanera R."/>
            <person name="Culley D."/>
            <person name="Daum C."/>
            <person name="Ezra D."/>
            <person name="Gonzalez J."/>
            <person name="Henrissat B."/>
            <person name="Kuo A."/>
            <person name="Liang C."/>
            <person name="Lipzen A."/>
            <person name="Lutzoni F."/>
            <person name="Magnuson J."/>
            <person name="Mondo S."/>
            <person name="Nolan M."/>
            <person name="Ohm R."/>
            <person name="Pangilinan J."/>
            <person name="Park H.-J."/>
            <person name="Ramirez L."/>
            <person name="Alfaro M."/>
            <person name="Sun H."/>
            <person name="Tritt A."/>
            <person name="Yoshinaga Y."/>
            <person name="Zwiers L.-H."/>
            <person name="Turgeon B."/>
            <person name="Goodwin S."/>
            <person name="Spatafora J."/>
            <person name="Crous P."/>
            <person name="Grigoriev I."/>
        </authorList>
    </citation>
    <scope>NUCLEOTIDE SEQUENCE</scope>
    <source>
        <strain evidence="1">CBS 207.26</strain>
    </source>
</reference>
<dbReference type="OrthoDB" id="3740171at2759"/>
<gene>
    <name evidence="1" type="ORF">K469DRAFT_212792</name>
</gene>
<name>A0A6A6DTY6_9PEZI</name>
<evidence type="ECO:0000313" key="2">
    <source>
        <dbReference type="Proteomes" id="UP000800200"/>
    </source>
</evidence>
<keyword evidence="2" id="KW-1185">Reference proteome</keyword>
<sequence>MILERLHGLPLALTQASSYLRETNVSALAYINYYDRTWEHLMEKQGRFPLQEYGNRSILTTWTMSYEQVRKQSKEAAYLLKL</sequence>
<protein>
    <submittedName>
        <fullName evidence="1">Uncharacterized protein</fullName>
    </submittedName>
</protein>